<protein>
    <submittedName>
        <fullName evidence="2">Bifunctional non-homologous end joining protein LigD</fullName>
    </submittedName>
</protein>
<proteinExistence type="predicted"/>
<dbReference type="InterPro" id="IPR014145">
    <property type="entry name" value="LigD_pol_dom"/>
</dbReference>
<feature type="domain" description="DNA ligase D polymerase" evidence="1">
    <location>
        <begin position="29"/>
        <end position="289"/>
    </location>
</feature>
<reference evidence="2 3" key="1">
    <citation type="submission" date="2017-11" db="EMBL/GenBank/DDBJ databases">
        <title>Genomic Encyclopedia of Archaeal and Bacterial Type Strains, Phase II (KMG-II): From Individual Species to Whole Genera.</title>
        <authorList>
            <person name="Goeker M."/>
        </authorList>
    </citation>
    <scope>NUCLEOTIDE SEQUENCE [LARGE SCALE GENOMIC DNA]</scope>
    <source>
        <strain evidence="2 3">DSM 27763</strain>
    </source>
</reference>
<gene>
    <name evidence="2" type="ORF">CLV56_0353</name>
</gene>
<dbReference type="Proteomes" id="UP000230842">
    <property type="component" value="Unassembled WGS sequence"/>
</dbReference>
<dbReference type="NCBIfam" id="TIGR02778">
    <property type="entry name" value="ligD_pol"/>
    <property type="match status" value="1"/>
</dbReference>
<dbReference type="Pfam" id="PF21686">
    <property type="entry name" value="LigD_Prim-Pol"/>
    <property type="match status" value="1"/>
</dbReference>
<comment type="caution">
    <text evidence="2">The sequence shown here is derived from an EMBL/GenBank/DDBJ whole genome shotgun (WGS) entry which is preliminary data.</text>
</comment>
<dbReference type="OrthoDB" id="9802472at2"/>
<dbReference type="AlphaFoldDB" id="A0A0B2AY73"/>
<organism evidence="2 3">
    <name type="scientific">Mumia flava</name>
    <dbReference type="NCBI Taxonomy" id="1348852"/>
    <lineage>
        <taxon>Bacteria</taxon>
        <taxon>Bacillati</taxon>
        <taxon>Actinomycetota</taxon>
        <taxon>Actinomycetes</taxon>
        <taxon>Propionibacteriales</taxon>
        <taxon>Nocardioidaceae</taxon>
        <taxon>Mumia</taxon>
    </lineage>
</organism>
<name>A0A0B2AY73_9ACTN</name>
<dbReference type="RefSeq" id="WP_039368826.1">
    <property type="nucleotide sequence ID" value="NZ_PGEZ01000001.1"/>
</dbReference>
<keyword evidence="3" id="KW-1185">Reference proteome</keyword>
<dbReference type="PANTHER" id="PTHR42705:SF2">
    <property type="entry name" value="BIFUNCTIONAL NON-HOMOLOGOUS END JOINING PROTEIN LIGD"/>
    <property type="match status" value="1"/>
</dbReference>
<sequence>MAGNVLEIDDRTVKVSNLDKVLYPSDGTTKYDVIQYVLAVADPLLAQLADRPCTRKRWPDGVDADSFFEKNAPRGTPEWVRVVEVATPGSSRGRDSADFPVLAHRADLVWVANLAALELHTPQWTVGPRGGIHDADRLVIDLDPGAPAGLAEAVEVAHLVRDRLTDDGWTVVPVTSGSKGVHLYAGRGATAPSDTLRDYAHGIADELAAAHPKRVLSVMRKAERRGKVFLDWSQNVAAKTTVTPYSLRGRERPWVAAPRVWEELDDPSEVTQVLAHEMPGRLETYGDPMAALRAV</sequence>
<dbReference type="PANTHER" id="PTHR42705">
    <property type="entry name" value="BIFUNCTIONAL NON-HOMOLOGOUS END JOINING PROTEIN LIGD"/>
    <property type="match status" value="1"/>
</dbReference>
<evidence type="ECO:0000313" key="3">
    <source>
        <dbReference type="Proteomes" id="UP000230842"/>
    </source>
</evidence>
<dbReference type="EMBL" id="PGEZ01000001">
    <property type="protein sequence ID" value="PJJ56149.1"/>
    <property type="molecule type" value="Genomic_DNA"/>
</dbReference>
<accession>A0A0B2AY73</accession>
<evidence type="ECO:0000259" key="1">
    <source>
        <dbReference type="Pfam" id="PF21686"/>
    </source>
</evidence>
<dbReference type="InterPro" id="IPR052171">
    <property type="entry name" value="NHEJ_LigD"/>
</dbReference>
<evidence type="ECO:0000313" key="2">
    <source>
        <dbReference type="EMBL" id="PJJ56149.1"/>
    </source>
</evidence>
<dbReference type="Gene3D" id="3.90.920.10">
    <property type="entry name" value="DNA primase, PRIM domain"/>
    <property type="match status" value="1"/>
</dbReference>